<dbReference type="AlphaFoldDB" id="A0A3A3GIB3"/>
<dbReference type="Pfam" id="PF14286">
    <property type="entry name" value="DHHW"/>
    <property type="match status" value="1"/>
</dbReference>
<keyword evidence="1" id="KW-0812">Transmembrane</keyword>
<proteinExistence type="predicted"/>
<gene>
    <name evidence="2" type="ORF">DQX05_19140</name>
</gene>
<dbReference type="Proteomes" id="UP000266177">
    <property type="component" value="Unassembled WGS sequence"/>
</dbReference>
<keyword evidence="1" id="KW-0472">Membrane</keyword>
<name>A0A3A3GIB3_PANTH</name>
<keyword evidence="1" id="KW-1133">Transmembrane helix</keyword>
<feature type="transmembrane region" description="Helical" evidence="1">
    <location>
        <begin position="6"/>
        <end position="26"/>
    </location>
</feature>
<dbReference type="EMBL" id="QYZD01000019">
    <property type="protein sequence ID" value="RJG21979.1"/>
    <property type="molecule type" value="Genomic_DNA"/>
</dbReference>
<evidence type="ECO:0000313" key="2">
    <source>
        <dbReference type="EMBL" id="RJG21979.1"/>
    </source>
</evidence>
<evidence type="ECO:0000256" key="1">
    <source>
        <dbReference type="SAM" id="Phobius"/>
    </source>
</evidence>
<reference evidence="2 3" key="1">
    <citation type="submission" date="2018-09" db="EMBL/GenBank/DDBJ databases">
        <title>Paenibacillus SK2017-BO5.</title>
        <authorList>
            <person name="Piskunova J.V."/>
            <person name="Dubiley S.A."/>
            <person name="Severinov K.V."/>
        </authorList>
    </citation>
    <scope>NUCLEOTIDE SEQUENCE [LARGE SCALE GENOMIC DNA]</scope>
    <source>
        <strain evidence="2 3">BO5</strain>
    </source>
</reference>
<organism evidence="2 3">
    <name type="scientific">Paenibacillus thiaminolyticus</name>
    <name type="common">Bacillus thiaminolyticus</name>
    <dbReference type="NCBI Taxonomy" id="49283"/>
    <lineage>
        <taxon>Bacteria</taxon>
        <taxon>Bacillati</taxon>
        <taxon>Bacillota</taxon>
        <taxon>Bacilli</taxon>
        <taxon>Bacillales</taxon>
        <taxon>Paenibacillaceae</taxon>
        <taxon>Paenibacillus</taxon>
    </lineage>
</organism>
<sequence length="375" mass="42881">MTNRRAAWLTAGFVAYIAALSLWSIAQPDRKLSEFENRVLQQFPSFSAAKLWDGRYTEQLGNYFADQFAARDAWVGIKSDLERLSGKTENRQVFFGKDDYLFERFQTPGAQYEANLNEIRRFAARHAGTPMHMLLVPYSQAIHADKLPAYAEATSYDTAEFIRGTYDAMGSAVTPVSVLDALKRHKSDSVFFRTDHHWTMRGAYYGYAEFARAAGFEPVPLESVPSRVISSSFYGTYYTKANNRHLLPDKLELLEQSLPPYKVCYSDGSACSDSFYHMEALSVRDQYKVFFNGNHAWTTIETGAGTGRSIVIFKDSYANAFVPLLAQHYSSIHMIDLRFFHESVDDYLSKHNFDHILFLYGLKTIAEEDIFKWLN</sequence>
<accession>A0A3A3GIB3</accession>
<dbReference type="InterPro" id="IPR025945">
    <property type="entry name" value="DHHW"/>
</dbReference>
<dbReference type="RefSeq" id="WP_119795095.1">
    <property type="nucleotide sequence ID" value="NZ_QYZD01000019.1"/>
</dbReference>
<protein>
    <submittedName>
        <fullName evidence="2">Preprotein translocase</fullName>
    </submittedName>
</protein>
<evidence type="ECO:0000313" key="3">
    <source>
        <dbReference type="Proteomes" id="UP000266177"/>
    </source>
</evidence>
<dbReference type="OrthoDB" id="175771at2"/>
<comment type="caution">
    <text evidence="2">The sequence shown here is derived from an EMBL/GenBank/DDBJ whole genome shotgun (WGS) entry which is preliminary data.</text>
</comment>